<dbReference type="Pfam" id="PF25474">
    <property type="entry name" value="TPR_TmcB"/>
    <property type="match status" value="1"/>
</dbReference>
<feature type="compositionally biased region" description="Basic and acidic residues" evidence="1">
    <location>
        <begin position="656"/>
        <end position="668"/>
    </location>
</feature>
<dbReference type="GO" id="GO:0006396">
    <property type="term" value="P:RNA processing"/>
    <property type="evidence" value="ECO:0007669"/>
    <property type="project" value="InterPro"/>
</dbReference>
<evidence type="ECO:0000259" key="3">
    <source>
        <dbReference type="Pfam" id="PF25474"/>
    </source>
</evidence>
<name>A0A151Z8K0_TIELA</name>
<dbReference type="InterPro" id="IPR003107">
    <property type="entry name" value="HAT"/>
</dbReference>
<dbReference type="OrthoDB" id="16288at2759"/>
<comment type="caution">
    <text evidence="4">The sequence shown here is derived from an EMBL/GenBank/DDBJ whole genome shotgun (WGS) entry which is preliminary data.</text>
</comment>
<dbReference type="Proteomes" id="UP000076078">
    <property type="component" value="Unassembled WGS sequence"/>
</dbReference>
<feature type="transmembrane region" description="Helical" evidence="2">
    <location>
        <begin position="934"/>
        <end position="954"/>
    </location>
</feature>
<dbReference type="Gene3D" id="1.25.40.10">
    <property type="entry name" value="Tetratricopeptide repeat domain"/>
    <property type="match status" value="1"/>
</dbReference>
<organism evidence="4 5">
    <name type="scientific">Tieghemostelium lacteum</name>
    <name type="common">Slime mold</name>
    <name type="synonym">Dictyostelium lacteum</name>
    <dbReference type="NCBI Taxonomy" id="361077"/>
    <lineage>
        <taxon>Eukaryota</taxon>
        <taxon>Amoebozoa</taxon>
        <taxon>Evosea</taxon>
        <taxon>Eumycetozoa</taxon>
        <taxon>Dictyostelia</taxon>
        <taxon>Dictyosteliales</taxon>
        <taxon>Raperosteliaceae</taxon>
        <taxon>Tieghemostelium</taxon>
    </lineage>
</organism>
<dbReference type="SUPFAM" id="SSF48452">
    <property type="entry name" value="TPR-like"/>
    <property type="match status" value="1"/>
</dbReference>
<feature type="compositionally biased region" description="Low complexity" evidence="1">
    <location>
        <begin position="1040"/>
        <end position="1049"/>
    </location>
</feature>
<dbReference type="InterPro" id="IPR011990">
    <property type="entry name" value="TPR-like_helical_dom_sf"/>
</dbReference>
<dbReference type="EMBL" id="LODT01000037">
    <property type="protein sequence ID" value="KYQ90258.1"/>
    <property type="molecule type" value="Genomic_DNA"/>
</dbReference>
<dbReference type="SMART" id="SM00386">
    <property type="entry name" value="HAT"/>
    <property type="match status" value="2"/>
</dbReference>
<feature type="transmembrane region" description="Helical" evidence="2">
    <location>
        <begin position="1339"/>
        <end position="1361"/>
    </location>
</feature>
<feature type="transmembrane region" description="Helical" evidence="2">
    <location>
        <begin position="1154"/>
        <end position="1175"/>
    </location>
</feature>
<feature type="transmembrane region" description="Helical" evidence="2">
    <location>
        <begin position="195"/>
        <end position="214"/>
    </location>
</feature>
<feature type="transmembrane region" description="Helical" evidence="2">
    <location>
        <begin position="292"/>
        <end position="312"/>
    </location>
</feature>
<feature type="transmembrane region" description="Helical" evidence="2">
    <location>
        <begin position="694"/>
        <end position="716"/>
    </location>
</feature>
<feature type="region of interest" description="Disordered" evidence="1">
    <location>
        <begin position="1"/>
        <end position="22"/>
    </location>
</feature>
<evidence type="ECO:0000256" key="1">
    <source>
        <dbReference type="SAM" id="MobiDB-lite"/>
    </source>
</evidence>
<reference evidence="4 5" key="1">
    <citation type="submission" date="2015-12" db="EMBL/GenBank/DDBJ databases">
        <title>Dictyostelia acquired genes for synthesis and detection of signals that induce cell-type specialization by lateral gene transfer from prokaryotes.</title>
        <authorList>
            <person name="Gloeckner G."/>
            <person name="Schaap P."/>
        </authorList>
    </citation>
    <scope>NUCLEOTIDE SEQUENCE [LARGE SCALE GENOMIC DNA]</scope>
    <source>
        <strain evidence="4 5">TK</strain>
    </source>
</reference>
<dbReference type="STRING" id="361077.A0A151Z8K0"/>
<protein>
    <submittedName>
        <fullName evidence="4">HAT repeat-containing protein</fullName>
    </submittedName>
</protein>
<feature type="region of interest" description="Disordered" evidence="1">
    <location>
        <begin position="656"/>
        <end position="681"/>
    </location>
</feature>
<dbReference type="OMA" id="YMEVSDK"/>
<feature type="transmembrane region" description="Helical" evidence="2">
    <location>
        <begin position="142"/>
        <end position="166"/>
    </location>
</feature>
<keyword evidence="5" id="KW-1185">Reference proteome</keyword>
<feature type="transmembrane region" description="Helical" evidence="2">
    <location>
        <begin position="53"/>
        <end position="71"/>
    </location>
</feature>
<sequence length="1400" mass="160438">MSVSNKSHRSKSSGSHSGSSGSFSKILSLSKSIEKGTFGVLYAMIKNNTFPKVLTIISIVIEFLQLCSFGFKKSFPWGGTLGAGLKKVVSPVNHPANVFAYNGYTYLFWAVTGLMVLAILNILYVAYNFYSNKIANIWLLRTLRWFVSFSVAVLYIPILSLLLIALHCEKDDGVTVVARFNEQIECYGKNNLSKWIVSILMILFFTFISFSSQATYYEYDSSCKDRYSKPHSRFDITILLVKTIFAFFFELLSDQPWVLSILFFLGMIWLCFGSIMFMPFNYQRLNQVKTGFYFVALWVSFCTLLTMIIDNIDSPATAYLAILGLPFTFAGGYLSNKYFYRWLNKKMSKFNIATLRTESMNDLEAQTVKDGATPGKVTFSHQTRSLGSQRQIKFSFFEKKFSCAFFVEIMCRKLLKSQEQQDIDRVNLIYQCALQYYPKSHLLWMSYCNFLFTVRKDRQIGYAALEKLRRISPPFDVRFYIYQRDKEREQIMDSDLRGPDHQGKIQDFVSYMEFKKLYNGAKRYHLKCLTYIQRFWKLLLHETIDLHRLSDLSGRIATTENKANEHYERLLALNPNSVRVLRDFSQFLEDVVKDKDSALRLQKKAEHIEDLMSKSLSHEHIKYVEVQSIDNIDGTPDGGADGGISMEKLDKLDKIERGSHHSKSKDSVSESSQSSKGRQKRYAEFQQSNSITKLSWFMILTVFLSMIFCIAILVSLRTLSVNHENSYQGILTLGDSAIESIQVARDLNSLHHYKDDGDVENYNTLAYIVKLRIMAITNMHHAMYYGEGNPYSYVNLNHWLLKQQDGEKVYSIIEEVYTYAQFNKTNPVKSSLLLDIYNKPVVPIEIYIAPDTASINVSNLFATQQYNAWKAVNIYLDCASIIANYPIDYPIEYEDSPDYRFVINNQENIATAFNNLQLAYSGVLGKQTNTIINIIFYIWLGVFVLLFILAVFLFRPVVSKISREKIKTLILFSMAPRDVVIKMASKKIKMVSLDSSSDRDFAFDTDDEESKNEEEEVDDEIESKPTLPNSDSESTPIPPINNNNNNSIIQNSIKSSTGMFGQSGDTLLIINDGQTKKRNSSIHSDIKKHLIASQNVSRPSLSYEDEEEKEVDAPGGRSLNSSSQKKETKYAWDGKNKRNLNKKSLRSTLRTMHLSYSFALFLLFGFITMGLFVALTQTYRDLGSGMDIALSSQRAVNTRLANFYVSTIALREQDILLGDEDPRESIVSSVTSMQDVHQSLPFIPEVRSLMDGTMGCWLIDQSCDFTNLTFARDLEQGLDWVLDQFTKRTLNLAKTQGQVNETDPDYIWISAVGEDYIYDGLDRATYIYFKHWTAIQENATVIITSILSVVIVLIVLVYLFIYRPFINRLRIQHIHTLALLRLAPDDIRNMEVSDKIVDED</sequence>
<feature type="compositionally biased region" description="Low complexity" evidence="1">
    <location>
        <begin position="12"/>
        <end position="22"/>
    </location>
</feature>
<keyword evidence="2" id="KW-0472">Membrane</keyword>
<feature type="compositionally biased region" description="Acidic residues" evidence="1">
    <location>
        <begin position="1003"/>
        <end position="1021"/>
    </location>
</feature>
<dbReference type="InterPro" id="IPR057352">
    <property type="entry name" value="TPR_TmcB/C"/>
</dbReference>
<feature type="transmembrane region" description="Helical" evidence="2">
    <location>
        <begin position="234"/>
        <end position="252"/>
    </location>
</feature>
<accession>A0A151Z8K0</accession>
<feature type="domain" description="TmcB/TmcC TPR repeats" evidence="3">
    <location>
        <begin position="492"/>
        <end position="614"/>
    </location>
</feature>
<evidence type="ECO:0000256" key="2">
    <source>
        <dbReference type="SAM" id="Phobius"/>
    </source>
</evidence>
<feature type="transmembrane region" description="Helical" evidence="2">
    <location>
        <begin position="106"/>
        <end position="130"/>
    </location>
</feature>
<feature type="transmembrane region" description="Helical" evidence="2">
    <location>
        <begin position="318"/>
        <end position="340"/>
    </location>
</feature>
<keyword evidence="2" id="KW-1133">Transmembrane helix</keyword>
<feature type="region of interest" description="Disordered" evidence="1">
    <location>
        <begin position="1000"/>
        <end position="1049"/>
    </location>
</feature>
<feature type="compositionally biased region" description="Basic and acidic residues" evidence="1">
    <location>
        <begin position="1124"/>
        <end position="1133"/>
    </location>
</feature>
<evidence type="ECO:0000313" key="4">
    <source>
        <dbReference type="EMBL" id="KYQ90258.1"/>
    </source>
</evidence>
<dbReference type="InterPro" id="IPR052994">
    <property type="entry name" value="Tiny_macrocysts_regulators"/>
</dbReference>
<feature type="transmembrane region" description="Helical" evidence="2">
    <location>
        <begin position="258"/>
        <end position="280"/>
    </location>
</feature>
<gene>
    <name evidence="4" type="ORF">DLAC_08861</name>
</gene>
<feature type="compositionally biased region" description="Basic residues" evidence="1">
    <location>
        <begin position="1"/>
        <end position="11"/>
    </location>
</feature>
<keyword evidence="2" id="KW-0812">Transmembrane</keyword>
<dbReference type="InParanoid" id="A0A151Z8K0"/>
<proteinExistence type="predicted"/>
<evidence type="ECO:0000313" key="5">
    <source>
        <dbReference type="Proteomes" id="UP000076078"/>
    </source>
</evidence>
<dbReference type="PANTHER" id="PTHR31600">
    <property type="entry name" value="TINY MACROCYSTS PROTEIN B-RELATED"/>
    <property type="match status" value="1"/>
</dbReference>
<dbReference type="PANTHER" id="PTHR31600:SF2">
    <property type="entry name" value="GAMETE ENRICHED GENE 10 PROTEIN-RELATED"/>
    <property type="match status" value="1"/>
</dbReference>
<feature type="region of interest" description="Disordered" evidence="1">
    <location>
        <begin position="1097"/>
        <end position="1133"/>
    </location>
</feature>